<proteinExistence type="inferred from homology"/>
<name>A0A6P6XJ90_COFAR</name>
<evidence type="ECO:0000256" key="3">
    <source>
        <dbReference type="ARBA" id="ARBA00023043"/>
    </source>
</evidence>
<reference evidence="6" key="1">
    <citation type="journal article" date="2025" name="Foods">
        <title>Unveiling the Microbial Signatures of Arabica Coffee Cherries: Insights into Ripeness Specific Diversity, Functional Traits, and Implications for Quality and Safety.</title>
        <authorList>
            <consortium name="RefSeq"/>
            <person name="Tenea G.N."/>
            <person name="Cifuentes V."/>
            <person name="Reyes P."/>
            <person name="Cevallos-Vallejos M."/>
        </authorList>
    </citation>
    <scope>NUCLEOTIDE SEQUENCE [LARGE SCALE GENOMIC DNA]</scope>
</reference>
<dbReference type="SUPFAM" id="SSF48403">
    <property type="entry name" value="Ankyrin repeat"/>
    <property type="match status" value="1"/>
</dbReference>
<evidence type="ECO:0000313" key="8">
    <source>
        <dbReference type="RefSeq" id="XP_071903433.1"/>
    </source>
</evidence>
<evidence type="ECO:0000256" key="5">
    <source>
        <dbReference type="SAM" id="MobiDB-lite"/>
    </source>
</evidence>
<evidence type="ECO:0000313" key="7">
    <source>
        <dbReference type="RefSeq" id="XP_027126122.1"/>
    </source>
</evidence>
<gene>
    <name evidence="7 8 9" type="primary">LOC113742489</name>
</gene>
<dbReference type="GO" id="GO:0045732">
    <property type="term" value="P:positive regulation of protein catabolic process"/>
    <property type="evidence" value="ECO:0007669"/>
    <property type="project" value="TreeGrafter"/>
</dbReference>
<organism evidence="6 7">
    <name type="scientific">Coffea arabica</name>
    <name type="common">Arabian coffee</name>
    <dbReference type="NCBI Taxonomy" id="13443"/>
    <lineage>
        <taxon>Eukaryota</taxon>
        <taxon>Viridiplantae</taxon>
        <taxon>Streptophyta</taxon>
        <taxon>Embryophyta</taxon>
        <taxon>Tracheophyta</taxon>
        <taxon>Spermatophyta</taxon>
        <taxon>Magnoliopsida</taxon>
        <taxon>eudicotyledons</taxon>
        <taxon>Gunneridae</taxon>
        <taxon>Pentapetalae</taxon>
        <taxon>asterids</taxon>
        <taxon>lamiids</taxon>
        <taxon>Gentianales</taxon>
        <taxon>Rubiaceae</taxon>
        <taxon>Ixoroideae</taxon>
        <taxon>Gardenieae complex</taxon>
        <taxon>Bertiereae - Coffeeae clade</taxon>
        <taxon>Coffeeae</taxon>
        <taxon>Coffea</taxon>
    </lineage>
</organism>
<keyword evidence="6" id="KW-1185">Reference proteome</keyword>
<feature type="region of interest" description="Disordered" evidence="5">
    <location>
        <begin position="1"/>
        <end position="29"/>
    </location>
</feature>
<dbReference type="Proteomes" id="UP001652660">
    <property type="component" value="Chromosome 4e"/>
</dbReference>
<dbReference type="PANTHER" id="PTHR24136:SF37">
    <property type="entry name" value="OS01G0942900 PROTEIN"/>
    <property type="match status" value="1"/>
</dbReference>
<dbReference type="AlphaFoldDB" id="A0A6P6XJ90"/>
<feature type="compositionally biased region" description="Basic and acidic residues" evidence="5">
    <location>
        <begin position="442"/>
        <end position="452"/>
    </location>
</feature>
<comment type="similarity">
    <text evidence="1">Belongs to the ankyrin SOCS box (ASB) family.</text>
</comment>
<dbReference type="Gene3D" id="1.25.40.20">
    <property type="entry name" value="Ankyrin repeat-containing domain"/>
    <property type="match status" value="1"/>
</dbReference>
<evidence type="ECO:0000256" key="2">
    <source>
        <dbReference type="ARBA" id="ARBA00022737"/>
    </source>
</evidence>
<protein>
    <submittedName>
        <fullName evidence="7">Uncharacterized protein LOC113742489</fullName>
    </submittedName>
</protein>
<keyword evidence="2" id="KW-0677">Repeat</keyword>
<evidence type="ECO:0000256" key="1">
    <source>
        <dbReference type="ARBA" id="ARBA00005949"/>
    </source>
</evidence>
<dbReference type="RefSeq" id="XP_027126122.1">
    <property type="nucleotide sequence ID" value="XM_027270321.1"/>
</dbReference>
<accession>A0A6P6XJ90</accession>
<dbReference type="GO" id="GO:0016567">
    <property type="term" value="P:protein ubiquitination"/>
    <property type="evidence" value="ECO:0007669"/>
    <property type="project" value="TreeGrafter"/>
</dbReference>
<keyword evidence="3 4" id="KW-0040">ANK repeat</keyword>
<dbReference type="PROSITE" id="PS50297">
    <property type="entry name" value="ANK_REP_REGION"/>
    <property type="match status" value="1"/>
</dbReference>
<sequence>MPNPIQPNGHLVKNTKPSPKVRPPSPSSCSCKRQSPSLLVHQLAVLLRAFEETNLAKDWVYICCTEILSETRMEKEVQQNAFSDEDQRIYEIIARDDGDEFQSALEGAVIVQYFGYIVKLQFGESEFCPFELLHWICYHRAARCGALLLERNDGLVIDLNVAKRDGIFPLHEAACSLSSSLVKLFLRHGAEANRRLHAIDSDKRELLPVQIALETLSCDNTLTEWKPNTKESVFDLIIMLCFPRLQDQLETVRLLVAHTELLDEIVCYYVLKGALIELAILLMANWEKVMGPVSCLCVDGSKVQVPLRHFIRSEMAALLDLEHYLMYRKGEEEKKLYELSKERKSAMLSTLPLLEVFEKAGDAIGKYVQSRDVNIQDEQVAEDVTRLFREAGFRPNSQGNRLVTMKSAKDAILEEQTESIEEKKDNLGIESRGETPLNPLFPKEDTSTRTDTDFRGNTFDLELLKMTPLITALEKLSTYKRLRQWTPQQSIFKLIIMLCLPEMKQVLETARLLELNQKDISEAACYFAMKGKIIELAILLMVAREKSLGPVCAYGFENHSSSETAITFRQFVRRELAGLLDLGFCLMGRKDPELVRLDDLCEEREQAMLPTLPLLDVFERGRCCY</sequence>
<evidence type="ECO:0000313" key="9">
    <source>
        <dbReference type="RefSeq" id="XP_071903434.1"/>
    </source>
</evidence>
<dbReference type="OrthoDB" id="592695at2759"/>
<evidence type="ECO:0000313" key="6">
    <source>
        <dbReference type="Proteomes" id="UP001652660"/>
    </source>
</evidence>
<dbReference type="GeneID" id="113742489"/>
<dbReference type="PROSITE" id="PS50088">
    <property type="entry name" value="ANK_REPEAT"/>
    <property type="match status" value="1"/>
</dbReference>
<dbReference type="PANTHER" id="PTHR24136">
    <property type="entry name" value="SOWAH (DROSOPHILA) HOMOLOG"/>
    <property type="match status" value="1"/>
</dbReference>
<evidence type="ECO:0000256" key="4">
    <source>
        <dbReference type="PROSITE-ProRule" id="PRU00023"/>
    </source>
</evidence>
<feature type="repeat" description="ANK" evidence="4">
    <location>
        <begin position="165"/>
        <end position="197"/>
    </location>
</feature>
<dbReference type="InterPro" id="IPR051573">
    <property type="entry name" value="Ankyrin-SOCS_box_domain"/>
</dbReference>
<dbReference type="InterPro" id="IPR036770">
    <property type="entry name" value="Ankyrin_rpt-contain_sf"/>
</dbReference>
<dbReference type="RefSeq" id="XP_071903433.1">
    <property type="nucleotide sequence ID" value="XM_072047332.1"/>
</dbReference>
<dbReference type="RefSeq" id="XP_071903434.1">
    <property type="nucleotide sequence ID" value="XM_072047333.1"/>
</dbReference>
<feature type="region of interest" description="Disordered" evidence="5">
    <location>
        <begin position="429"/>
        <end position="452"/>
    </location>
</feature>
<reference evidence="7" key="2">
    <citation type="submission" date="2025-04" db="UniProtKB">
        <authorList>
            <consortium name="RefSeq"/>
        </authorList>
    </citation>
    <scope>IDENTIFICATION</scope>
    <source>
        <tissue evidence="7 8">Leaves</tissue>
    </source>
</reference>
<dbReference type="InterPro" id="IPR002110">
    <property type="entry name" value="Ankyrin_rpt"/>
</dbReference>